<name>A0A7N0VAU9_KALFE</name>
<dbReference type="Proteomes" id="UP000594263">
    <property type="component" value="Unplaced"/>
</dbReference>
<reference evidence="2" key="1">
    <citation type="submission" date="2021-01" db="UniProtKB">
        <authorList>
            <consortium name="EnsemblPlants"/>
        </authorList>
    </citation>
    <scope>IDENTIFICATION</scope>
</reference>
<organism evidence="2 3">
    <name type="scientific">Kalanchoe fedtschenkoi</name>
    <name type="common">Lavender scallops</name>
    <name type="synonym">South American air plant</name>
    <dbReference type="NCBI Taxonomy" id="63787"/>
    <lineage>
        <taxon>Eukaryota</taxon>
        <taxon>Viridiplantae</taxon>
        <taxon>Streptophyta</taxon>
        <taxon>Embryophyta</taxon>
        <taxon>Tracheophyta</taxon>
        <taxon>Spermatophyta</taxon>
        <taxon>Magnoliopsida</taxon>
        <taxon>eudicotyledons</taxon>
        <taxon>Gunneridae</taxon>
        <taxon>Pentapetalae</taxon>
        <taxon>Saxifragales</taxon>
        <taxon>Crassulaceae</taxon>
        <taxon>Kalanchoe</taxon>
    </lineage>
</organism>
<dbReference type="Pfam" id="PF10230">
    <property type="entry name" value="LIDHydrolase"/>
    <property type="match status" value="1"/>
</dbReference>
<keyword evidence="1" id="KW-0378">Hydrolase</keyword>
<accession>A0A7N0VAU9</accession>
<protein>
    <submittedName>
        <fullName evidence="2">Uncharacterized protein</fullName>
    </submittedName>
</protein>
<dbReference type="AlphaFoldDB" id="A0A7N0VAU9"/>
<evidence type="ECO:0000313" key="2">
    <source>
        <dbReference type="EnsemblPlants" id="Kaladp0357s0002.3.v1.1"/>
    </source>
</evidence>
<keyword evidence="3" id="KW-1185">Reference proteome</keyword>
<proteinExistence type="predicted"/>
<dbReference type="GO" id="GO:0016298">
    <property type="term" value="F:lipase activity"/>
    <property type="evidence" value="ECO:0007669"/>
    <property type="project" value="InterPro"/>
</dbReference>
<dbReference type="PANTHER" id="PTHR13390">
    <property type="entry name" value="LIPASE"/>
    <property type="match status" value="1"/>
</dbReference>
<sequence length="90" mass="10322">MAMTEFRKFSEEPDWTVMKDKPGQIALLFGIDDHWGPLSLYEEVSKRVPNIDLCIEREGHTHSFCCTEAGSLWVAQYVADLIEKKFGKLS</sequence>
<dbReference type="EnsemblPlants" id="Kaladp0357s0002.3.v1.1">
    <property type="protein sequence ID" value="Kaladp0357s0002.3.v1.1"/>
    <property type="gene ID" value="Kaladp0357s0002.v1.1"/>
</dbReference>
<dbReference type="Gramene" id="Kaladp0357s0002.3.v1.1">
    <property type="protein sequence ID" value="Kaladp0357s0002.3.v1.1"/>
    <property type="gene ID" value="Kaladp0357s0002.v1.1"/>
</dbReference>
<evidence type="ECO:0000313" key="3">
    <source>
        <dbReference type="Proteomes" id="UP000594263"/>
    </source>
</evidence>
<dbReference type="InterPro" id="IPR019363">
    <property type="entry name" value="LDAH"/>
</dbReference>
<dbReference type="PANTHER" id="PTHR13390:SF0">
    <property type="entry name" value="LIPID DROPLET-ASSOCIATED HYDROLASE"/>
    <property type="match status" value="1"/>
</dbReference>
<dbReference type="GO" id="GO:0005811">
    <property type="term" value="C:lipid droplet"/>
    <property type="evidence" value="ECO:0007669"/>
    <property type="project" value="InterPro"/>
</dbReference>
<evidence type="ECO:0000256" key="1">
    <source>
        <dbReference type="ARBA" id="ARBA00022801"/>
    </source>
</evidence>
<dbReference type="GO" id="GO:0019915">
    <property type="term" value="P:lipid storage"/>
    <property type="evidence" value="ECO:0007669"/>
    <property type="project" value="InterPro"/>
</dbReference>